<dbReference type="GO" id="GO:0016787">
    <property type="term" value="F:hydrolase activity"/>
    <property type="evidence" value="ECO:0007669"/>
    <property type="project" value="UniProtKB-KW"/>
</dbReference>
<reference evidence="3" key="2">
    <citation type="submission" date="2020-11" db="EMBL/GenBank/DDBJ databases">
        <authorList>
            <consortium name="DOE Joint Genome Institute"/>
            <person name="Kuo A."/>
            <person name="Miyauchi S."/>
            <person name="Kiss E."/>
            <person name="Drula E."/>
            <person name="Kohler A."/>
            <person name="Sanchez-Garcia M."/>
            <person name="Andreopoulos B."/>
            <person name="Barry K.W."/>
            <person name="Bonito G."/>
            <person name="Buee M."/>
            <person name="Carver A."/>
            <person name="Chen C."/>
            <person name="Cichocki N."/>
            <person name="Clum A."/>
            <person name="Culley D."/>
            <person name="Crous P.W."/>
            <person name="Fauchery L."/>
            <person name="Girlanda M."/>
            <person name="Hayes R."/>
            <person name="Keri Z."/>
            <person name="Labutti K."/>
            <person name="Lipzen A."/>
            <person name="Lombard V."/>
            <person name="Magnuson J."/>
            <person name="Maillard F."/>
            <person name="Morin E."/>
            <person name="Murat C."/>
            <person name="Nolan M."/>
            <person name="Ohm R."/>
            <person name="Pangilinan J."/>
            <person name="Pereira M."/>
            <person name="Perotto S."/>
            <person name="Peter M."/>
            <person name="Riley R."/>
            <person name="Sitrit Y."/>
            <person name="Stielow B."/>
            <person name="Szollosi G."/>
            <person name="Zifcakova L."/>
            <person name="Stursova M."/>
            <person name="Spatafora J.W."/>
            <person name="Tedersoo L."/>
            <person name="Vaario L.-M."/>
            <person name="Yamada A."/>
            <person name="Yan M."/>
            <person name="Wang P."/>
            <person name="Xu J."/>
            <person name="Bruns T."/>
            <person name="Baldrian P."/>
            <person name="Vilgalys R."/>
            <person name="Henrissat B."/>
            <person name="Grigoriev I.V."/>
            <person name="Hibbett D."/>
            <person name="Nagy L.G."/>
            <person name="Martin F.M."/>
        </authorList>
    </citation>
    <scope>NUCLEOTIDE SEQUENCE</scope>
    <source>
        <strain evidence="3">UH-Tt-Lm1</strain>
    </source>
</reference>
<name>A0A9P6HLZ6_9AGAM</name>
<proteinExistence type="predicted"/>
<protein>
    <submittedName>
        <fullName evidence="3">Alpha/Beta hydrolase protein</fullName>
    </submittedName>
</protein>
<evidence type="ECO:0000313" key="4">
    <source>
        <dbReference type="Proteomes" id="UP000736335"/>
    </source>
</evidence>
<dbReference type="OrthoDB" id="408631at2759"/>
<dbReference type="SUPFAM" id="SSF53474">
    <property type="entry name" value="alpha/beta-Hydrolases"/>
    <property type="match status" value="1"/>
</dbReference>
<dbReference type="InterPro" id="IPR050309">
    <property type="entry name" value="Type-B_Carboxylest/Lipase"/>
</dbReference>
<sequence>MLLMVLVPLRTFLQAGVYVATISYKRDGGPVVSLSYAMFKGASSGGVESFLGISYAKPPVGNLRSRRPQPPLPSSDTKLMSDPATTYGDACLQQNYTLPVVLGINYTGEPHLRELPVVVWVYGGAFAVGDGSTYDGTTVVVQCSVQLGKPVIYVNFNYRLNAFGFLGGKEALAGGAVNVGLYGV</sequence>
<dbReference type="PANTHER" id="PTHR11559">
    <property type="entry name" value="CARBOXYLESTERASE"/>
    <property type="match status" value="1"/>
</dbReference>
<dbReference type="Gene3D" id="3.40.50.1820">
    <property type="entry name" value="alpha/beta hydrolase"/>
    <property type="match status" value="1"/>
</dbReference>
<comment type="caution">
    <text evidence="3">The sequence shown here is derived from an EMBL/GenBank/DDBJ whole genome shotgun (WGS) entry which is preliminary data.</text>
</comment>
<dbReference type="InterPro" id="IPR029058">
    <property type="entry name" value="AB_hydrolase_fold"/>
</dbReference>
<dbReference type="InterPro" id="IPR002018">
    <property type="entry name" value="CarbesteraseB"/>
</dbReference>
<evidence type="ECO:0000256" key="1">
    <source>
        <dbReference type="SAM" id="SignalP"/>
    </source>
</evidence>
<evidence type="ECO:0000313" key="3">
    <source>
        <dbReference type="EMBL" id="KAF9789741.1"/>
    </source>
</evidence>
<evidence type="ECO:0000259" key="2">
    <source>
        <dbReference type="Pfam" id="PF00135"/>
    </source>
</evidence>
<dbReference type="Proteomes" id="UP000736335">
    <property type="component" value="Unassembled WGS sequence"/>
</dbReference>
<feature type="domain" description="Carboxylesterase type B" evidence="2">
    <location>
        <begin position="30"/>
        <end position="181"/>
    </location>
</feature>
<reference evidence="3" key="1">
    <citation type="journal article" date="2020" name="Nat. Commun.">
        <title>Large-scale genome sequencing of mycorrhizal fungi provides insights into the early evolution of symbiotic traits.</title>
        <authorList>
            <person name="Miyauchi S."/>
            <person name="Kiss E."/>
            <person name="Kuo A."/>
            <person name="Drula E."/>
            <person name="Kohler A."/>
            <person name="Sanchez-Garcia M."/>
            <person name="Morin E."/>
            <person name="Andreopoulos B."/>
            <person name="Barry K.W."/>
            <person name="Bonito G."/>
            <person name="Buee M."/>
            <person name="Carver A."/>
            <person name="Chen C."/>
            <person name="Cichocki N."/>
            <person name="Clum A."/>
            <person name="Culley D."/>
            <person name="Crous P.W."/>
            <person name="Fauchery L."/>
            <person name="Girlanda M."/>
            <person name="Hayes R.D."/>
            <person name="Keri Z."/>
            <person name="LaButti K."/>
            <person name="Lipzen A."/>
            <person name="Lombard V."/>
            <person name="Magnuson J."/>
            <person name="Maillard F."/>
            <person name="Murat C."/>
            <person name="Nolan M."/>
            <person name="Ohm R.A."/>
            <person name="Pangilinan J."/>
            <person name="Pereira M.F."/>
            <person name="Perotto S."/>
            <person name="Peter M."/>
            <person name="Pfister S."/>
            <person name="Riley R."/>
            <person name="Sitrit Y."/>
            <person name="Stielow J.B."/>
            <person name="Szollosi G."/>
            <person name="Zifcakova L."/>
            <person name="Stursova M."/>
            <person name="Spatafora J.W."/>
            <person name="Tedersoo L."/>
            <person name="Vaario L.M."/>
            <person name="Yamada A."/>
            <person name="Yan M."/>
            <person name="Wang P."/>
            <person name="Xu J."/>
            <person name="Bruns T."/>
            <person name="Baldrian P."/>
            <person name="Vilgalys R."/>
            <person name="Dunand C."/>
            <person name="Henrissat B."/>
            <person name="Grigoriev I.V."/>
            <person name="Hibbett D."/>
            <person name="Nagy L.G."/>
            <person name="Martin F.M."/>
        </authorList>
    </citation>
    <scope>NUCLEOTIDE SEQUENCE</scope>
    <source>
        <strain evidence="3">UH-Tt-Lm1</strain>
    </source>
</reference>
<keyword evidence="4" id="KW-1185">Reference proteome</keyword>
<accession>A0A9P6HLZ6</accession>
<feature type="chain" id="PRO_5040462750" evidence="1">
    <location>
        <begin position="16"/>
        <end position="184"/>
    </location>
</feature>
<dbReference type="AlphaFoldDB" id="A0A9P6HLZ6"/>
<organism evidence="3 4">
    <name type="scientific">Thelephora terrestris</name>
    <dbReference type="NCBI Taxonomy" id="56493"/>
    <lineage>
        <taxon>Eukaryota</taxon>
        <taxon>Fungi</taxon>
        <taxon>Dikarya</taxon>
        <taxon>Basidiomycota</taxon>
        <taxon>Agaricomycotina</taxon>
        <taxon>Agaricomycetes</taxon>
        <taxon>Thelephorales</taxon>
        <taxon>Thelephoraceae</taxon>
        <taxon>Thelephora</taxon>
    </lineage>
</organism>
<gene>
    <name evidence="3" type="ORF">BJ322DRAFT_1018327</name>
</gene>
<dbReference type="Pfam" id="PF00135">
    <property type="entry name" value="COesterase"/>
    <property type="match status" value="1"/>
</dbReference>
<keyword evidence="3" id="KW-0378">Hydrolase</keyword>
<dbReference type="EMBL" id="WIUZ02000003">
    <property type="protein sequence ID" value="KAF9789741.1"/>
    <property type="molecule type" value="Genomic_DNA"/>
</dbReference>
<keyword evidence="1" id="KW-0732">Signal</keyword>
<feature type="signal peptide" evidence="1">
    <location>
        <begin position="1"/>
        <end position="15"/>
    </location>
</feature>